<protein>
    <submittedName>
        <fullName evidence="2">Bardet-Biedl syndrome 12</fullName>
    </submittedName>
</protein>
<dbReference type="InterPro" id="IPR027413">
    <property type="entry name" value="GROEL-like_equatorial_sf"/>
</dbReference>
<dbReference type="Proteomes" id="UP000472271">
    <property type="component" value="Chromosome 10"/>
</dbReference>
<gene>
    <name evidence="2" type="primary">bbs12</name>
</gene>
<evidence type="ECO:0000313" key="3">
    <source>
        <dbReference type="Proteomes" id="UP000472271"/>
    </source>
</evidence>
<dbReference type="PANTHER" id="PTHR46883">
    <property type="entry name" value="BARDET-BIEDL SYNDROME 12 PROTEIN"/>
    <property type="match status" value="1"/>
</dbReference>
<dbReference type="AlphaFoldDB" id="A0A673A708"/>
<dbReference type="SUPFAM" id="SSF48592">
    <property type="entry name" value="GroEL equatorial domain-like"/>
    <property type="match status" value="1"/>
</dbReference>
<reference evidence="2" key="1">
    <citation type="submission" date="2019-06" db="EMBL/GenBank/DDBJ databases">
        <authorList>
            <consortium name="Wellcome Sanger Institute Data Sharing"/>
        </authorList>
    </citation>
    <scope>NUCLEOTIDE SEQUENCE [LARGE SCALE GENOMIC DNA]</scope>
</reference>
<dbReference type="Gene3D" id="3.50.7.10">
    <property type="entry name" value="GroEL"/>
    <property type="match status" value="1"/>
</dbReference>
<dbReference type="Ensembl" id="ENSSORT00005025166.1">
    <property type="protein sequence ID" value="ENSSORP00005024453.1"/>
    <property type="gene ID" value="ENSSORG00005011759.1"/>
</dbReference>
<dbReference type="Gene3D" id="1.10.560.10">
    <property type="entry name" value="GroEL-like equatorial domain"/>
    <property type="match status" value="2"/>
</dbReference>
<feature type="compositionally biased region" description="Polar residues" evidence="1">
    <location>
        <begin position="494"/>
        <end position="507"/>
    </location>
</feature>
<dbReference type="GO" id="GO:0045494">
    <property type="term" value="P:photoreceptor cell maintenance"/>
    <property type="evidence" value="ECO:0007669"/>
    <property type="project" value="TreeGrafter"/>
</dbReference>
<feature type="region of interest" description="Disordered" evidence="1">
    <location>
        <begin position="490"/>
        <end position="511"/>
    </location>
</feature>
<dbReference type="Pfam" id="PF00118">
    <property type="entry name" value="Cpn60_TCP1"/>
    <property type="match status" value="1"/>
</dbReference>
<proteinExistence type="predicted"/>
<dbReference type="InterPro" id="IPR027409">
    <property type="entry name" value="GroEL-like_apical_dom_sf"/>
</dbReference>
<name>A0A673A708_9TELE</name>
<reference evidence="2" key="3">
    <citation type="submission" date="2025-09" db="UniProtKB">
        <authorList>
            <consortium name="Ensembl"/>
        </authorList>
    </citation>
    <scope>IDENTIFICATION</scope>
</reference>
<dbReference type="InterPro" id="IPR002423">
    <property type="entry name" value="Cpn60/GroEL/TCP-1"/>
</dbReference>
<evidence type="ECO:0000313" key="2">
    <source>
        <dbReference type="Ensembl" id="ENSSORP00005024453.1"/>
    </source>
</evidence>
<dbReference type="InterPro" id="IPR042984">
    <property type="entry name" value="BBS12"/>
</dbReference>
<dbReference type="GO" id="GO:0051131">
    <property type="term" value="P:chaperone-mediated protein complex assembly"/>
    <property type="evidence" value="ECO:0007669"/>
    <property type="project" value="InterPro"/>
</dbReference>
<dbReference type="FunCoup" id="A0A673A708">
    <property type="interactions" value="1078"/>
</dbReference>
<reference evidence="2" key="2">
    <citation type="submission" date="2025-08" db="UniProtKB">
        <authorList>
            <consortium name="Ensembl"/>
        </authorList>
    </citation>
    <scope>IDENTIFICATION</scope>
</reference>
<evidence type="ECO:0000256" key="1">
    <source>
        <dbReference type="SAM" id="MobiDB-lite"/>
    </source>
</evidence>
<keyword evidence="3" id="KW-1185">Reference proteome</keyword>
<organism evidence="2 3">
    <name type="scientific">Sphaeramia orbicularis</name>
    <name type="common">orbiculate cardinalfish</name>
    <dbReference type="NCBI Taxonomy" id="375764"/>
    <lineage>
        <taxon>Eukaryota</taxon>
        <taxon>Metazoa</taxon>
        <taxon>Chordata</taxon>
        <taxon>Craniata</taxon>
        <taxon>Vertebrata</taxon>
        <taxon>Euteleostomi</taxon>
        <taxon>Actinopterygii</taxon>
        <taxon>Neopterygii</taxon>
        <taxon>Teleostei</taxon>
        <taxon>Neoteleostei</taxon>
        <taxon>Acanthomorphata</taxon>
        <taxon>Gobiaria</taxon>
        <taxon>Kurtiformes</taxon>
        <taxon>Apogonoidei</taxon>
        <taxon>Apogonidae</taxon>
        <taxon>Apogoninae</taxon>
        <taxon>Sphaeramia</taxon>
    </lineage>
</organism>
<sequence>VMLGSTIINHRQHVGLQKLSALAEITRSSLGPNKNYKFIQDDTTGESTLVCSCFRILESLELTCSVGQVVYETIETHHRVYNTGSGCLLFLAGAWSHAALECLHRGISVRHIISAMSEGMEICLNVCRQCSISIKRREVSELCPFNVSTVKDSHAHQQLTPRASERPFNLGPQKKLKLSRHFRESESPSISTIHASQLCSYEPFFPDIAHIAETLSHGCTDAMNLVVKASQMQSECNQQDIAFDVTKVVTCVLPGLVEEQATVLPGCVVLVPAEQASVAHHLKEQHLKVALIHGDLAATYRHLGYNRPKGIQSVSDRLDLSRLSKEDTWMEKVVTLLLNLEVNVILVSGVASEKVIECCWRRNILVVEKVKASILKAFAVSTGAIPVTYATQLSKHCVGTGLKVSIWRDLSNNDRKRGTAVNITTDGLNCGLVTVILTSSVHAKLQTLEDQFWACAYRLHWALKDKALLPGAGVTEMVCIQHLQNEAEHDIRNPTESNGVSSQQNKPRTPANPYRDVVLTLMADGLKDYICTVMVNTGVFSKVGARAAVIQHLQDYHGTVGDVAAKFSQLFLHTDTCYNATPTSVESSETPAIKTYDNLCVKQEVWRKALDLVFLVLQTDAEVITGVDRKTNGAQEDLMFL</sequence>
<dbReference type="InParanoid" id="A0A673A708"/>
<dbReference type="GO" id="GO:0005524">
    <property type="term" value="F:ATP binding"/>
    <property type="evidence" value="ECO:0007669"/>
    <property type="project" value="InterPro"/>
</dbReference>
<dbReference type="PANTHER" id="PTHR46883:SF1">
    <property type="entry name" value="BARDET-BIEDL SYNDROME 12 PROTEIN"/>
    <property type="match status" value="1"/>
</dbReference>
<dbReference type="SUPFAM" id="SSF52029">
    <property type="entry name" value="GroEL apical domain-like"/>
    <property type="match status" value="1"/>
</dbReference>
<accession>A0A673A708</accession>